<evidence type="ECO:0000313" key="5">
    <source>
        <dbReference type="Proteomes" id="UP000295696"/>
    </source>
</evidence>
<dbReference type="Pfam" id="PF00990">
    <property type="entry name" value="GGDEF"/>
    <property type="match status" value="1"/>
</dbReference>
<dbReference type="EMBL" id="SLZU01000010">
    <property type="protein sequence ID" value="TCS61972.1"/>
    <property type="molecule type" value="Genomic_DNA"/>
</dbReference>
<sequence>MNIIGTAVRRRMRELRRVLQGPQLIAFVPAIALAAFWVFGELALLGVALGLPMLLSGMGLFSMSDSGHHGRACEVTTLDKLEPVATRLAQRAQEQNKLTACFLLGFEDTEELDSRHGAETVFKLRDAATGRIRSALRPGDDIYIVDKTRIAVLLGPVIRLDLESALQIASRIQAAAEEPVVVAGSAIYPSYSVGLSLSSRLEIEAQGKDFLSSANAALEDAQSSGASAIRAWSRHGRYMKTAETPLETEVRAALEAGEIVPWFQPQISTETGQVTGVEALARWLHPDRGTLPPAVFLPAIASAGLLPKLAETILRETLEALQDWDSLGLTVASAAVNMTKQDLDDPKLPDRIAWQLDRFNLTPDRLCIEVLEDVVAEGPDDVTARNIRALAAMGCGIDLDDFGTGKASISVLRRFDVSRLKIDRSFVTRVDTDEDQRRVVAAVIGMAERLGLDTVAEGVETVGEHALLAQLGCKVVQGFGIARPMSPERIPKWIQTYNAKLAQAPRLPRAMG</sequence>
<keyword evidence="1" id="KW-0472">Membrane</keyword>
<evidence type="ECO:0000259" key="2">
    <source>
        <dbReference type="PROSITE" id="PS50883"/>
    </source>
</evidence>
<keyword evidence="5" id="KW-1185">Reference proteome</keyword>
<evidence type="ECO:0000313" key="4">
    <source>
        <dbReference type="EMBL" id="TCS61972.1"/>
    </source>
</evidence>
<dbReference type="Proteomes" id="UP000295696">
    <property type="component" value="Unassembled WGS sequence"/>
</dbReference>
<dbReference type="InterPro" id="IPR000160">
    <property type="entry name" value="GGDEF_dom"/>
</dbReference>
<keyword evidence="1" id="KW-0812">Transmembrane</keyword>
<comment type="caution">
    <text evidence="4">The sequence shown here is derived from an EMBL/GenBank/DDBJ whole genome shotgun (WGS) entry which is preliminary data.</text>
</comment>
<dbReference type="GO" id="GO:0071111">
    <property type="term" value="F:cyclic-guanylate-specific phosphodiesterase activity"/>
    <property type="evidence" value="ECO:0007669"/>
    <property type="project" value="InterPro"/>
</dbReference>
<dbReference type="SUPFAM" id="SSF55073">
    <property type="entry name" value="Nucleotide cyclase"/>
    <property type="match status" value="1"/>
</dbReference>
<dbReference type="SMART" id="SM00052">
    <property type="entry name" value="EAL"/>
    <property type="match status" value="1"/>
</dbReference>
<feature type="domain" description="EAL" evidence="2">
    <location>
        <begin position="243"/>
        <end position="498"/>
    </location>
</feature>
<gene>
    <name evidence="4" type="ORF">EDD52_110147</name>
</gene>
<dbReference type="SUPFAM" id="SSF141868">
    <property type="entry name" value="EAL domain-like"/>
    <property type="match status" value="1"/>
</dbReference>
<dbReference type="AlphaFoldDB" id="A0A4R3J8W6"/>
<name>A0A4R3J8W6_9RHOB</name>
<dbReference type="InterPro" id="IPR001633">
    <property type="entry name" value="EAL_dom"/>
</dbReference>
<keyword evidence="1" id="KW-1133">Transmembrane helix</keyword>
<proteinExistence type="predicted"/>
<dbReference type="Gene3D" id="3.20.20.450">
    <property type="entry name" value="EAL domain"/>
    <property type="match status" value="1"/>
</dbReference>
<dbReference type="RefSeq" id="WP_132246150.1">
    <property type="nucleotide sequence ID" value="NZ_SLZU01000010.1"/>
</dbReference>
<feature type="transmembrane region" description="Helical" evidence="1">
    <location>
        <begin position="21"/>
        <end position="38"/>
    </location>
</feature>
<dbReference type="InterPro" id="IPR050706">
    <property type="entry name" value="Cyclic-di-GMP_PDE-like"/>
</dbReference>
<dbReference type="PANTHER" id="PTHR33121:SF70">
    <property type="entry name" value="SIGNALING PROTEIN YKOW"/>
    <property type="match status" value="1"/>
</dbReference>
<protein>
    <submittedName>
        <fullName evidence="4">Diguanylate cyclase/phosphodiesterase</fullName>
    </submittedName>
</protein>
<dbReference type="InterPro" id="IPR043128">
    <property type="entry name" value="Rev_trsase/Diguanyl_cyclase"/>
</dbReference>
<dbReference type="PANTHER" id="PTHR33121">
    <property type="entry name" value="CYCLIC DI-GMP PHOSPHODIESTERASE PDEF"/>
    <property type="match status" value="1"/>
</dbReference>
<dbReference type="PROSITE" id="PS50883">
    <property type="entry name" value="EAL"/>
    <property type="match status" value="1"/>
</dbReference>
<dbReference type="PROSITE" id="PS50887">
    <property type="entry name" value="GGDEF"/>
    <property type="match status" value="1"/>
</dbReference>
<organism evidence="4 5">
    <name type="scientific">Primorskyibacter sedentarius</name>
    <dbReference type="NCBI Taxonomy" id="745311"/>
    <lineage>
        <taxon>Bacteria</taxon>
        <taxon>Pseudomonadati</taxon>
        <taxon>Pseudomonadota</taxon>
        <taxon>Alphaproteobacteria</taxon>
        <taxon>Rhodobacterales</taxon>
        <taxon>Roseobacteraceae</taxon>
        <taxon>Primorskyibacter</taxon>
    </lineage>
</organism>
<dbReference type="Gene3D" id="3.30.70.270">
    <property type="match status" value="1"/>
</dbReference>
<evidence type="ECO:0000256" key="1">
    <source>
        <dbReference type="SAM" id="Phobius"/>
    </source>
</evidence>
<dbReference type="InterPro" id="IPR035919">
    <property type="entry name" value="EAL_sf"/>
</dbReference>
<reference evidence="4 5" key="1">
    <citation type="submission" date="2019-03" db="EMBL/GenBank/DDBJ databases">
        <title>Genomic Encyclopedia of Type Strains, Phase IV (KMG-IV): sequencing the most valuable type-strain genomes for metagenomic binning, comparative biology and taxonomic classification.</title>
        <authorList>
            <person name="Goeker M."/>
        </authorList>
    </citation>
    <scope>NUCLEOTIDE SEQUENCE [LARGE SCALE GENOMIC DNA]</scope>
    <source>
        <strain evidence="4 5">DSM 104836</strain>
    </source>
</reference>
<dbReference type="CDD" id="cd01948">
    <property type="entry name" value="EAL"/>
    <property type="match status" value="1"/>
</dbReference>
<accession>A0A4R3J8W6</accession>
<dbReference type="SMART" id="SM00267">
    <property type="entry name" value="GGDEF"/>
    <property type="match status" value="1"/>
</dbReference>
<evidence type="ECO:0000259" key="3">
    <source>
        <dbReference type="PROSITE" id="PS50887"/>
    </source>
</evidence>
<dbReference type="Pfam" id="PF00563">
    <property type="entry name" value="EAL"/>
    <property type="match status" value="1"/>
</dbReference>
<feature type="domain" description="GGDEF" evidence="3">
    <location>
        <begin position="97"/>
        <end position="234"/>
    </location>
</feature>
<dbReference type="OrthoDB" id="9814202at2"/>
<dbReference type="InterPro" id="IPR029787">
    <property type="entry name" value="Nucleotide_cyclase"/>
</dbReference>